<feature type="transmembrane region" description="Helical" evidence="7">
    <location>
        <begin position="409"/>
        <end position="431"/>
    </location>
</feature>
<dbReference type="PIRSF" id="PIRSF006603">
    <property type="entry name" value="DinF"/>
    <property type="match status" value="1"/>
</dbReference>
<dbReference type="GO" id="GO:0042910">
    <property type="term" value="F:xenobiotic transmembrane transporter activity"/>
    <property type="evidence" value="ECO:0007669"/>
    <property type="project" value="InterPro"/>
</dbReference>
<feature type="transmembrane region" description="Helical" evidence="7">
    <location>
        <begin position="192"/>
        <end position="212"/>
    </location>
</feature>
<evidence type="ECO:0000313" key="9">
    <source>
        <dbReference type="Proteomes" id="UP000188458"/>
    </source>
</evidence>
<dbReference type="InterPro" id="IPR002528">
    <property type="entry name" value="MATE_fam"/>
</dbReference>
<evidence type="ECO:0000256" key="3">
    <source>
        <dbReference type="ARBA" id="ARBA00022475"/>
    </source>
</evidence>
<dbReference type="InterPro" id="IPR048279">
    <property type="entry name" value="MdtK-like"/>
</dbReference>
<comment type="subcellular location">
    <subcellularLocation>
        <location evidence="1">Cell membrane</location>
        <topology evidence="1">Multi-pass membrane protein</topology>
    </subcellularLocation>
</comment>
<feature type="transmembrane region" description="Helical" evidence="7">
    <location>
        <begin position="312"/>
        <end position="333"/>
    </location>
</feature>
<name>A0A1V3FXC8_9BACL</name>
<evidence type="ECO:0000256" key="2">
    <source>
        <dbReference type="ARBA" id="ARBA00022448"/>
    </source>
</evidence>
<dbReference type="RefSeq" id="WP_171699864.1">
    <property type="nucleotide sequence ID" value="NZ_MQAD01000001.1"/>
</dbReference>
<organism evidence="8 9">
    <name type="scientific">Anoxybacillus kestanbolensis</name>
    <dbReference type="NCBI Taxonomy" id="227476"/>
    <lineage>
        <taxon>Bacteria</taxon>
        <taxon>Bacillati</taxon>
        <taxon>Bacillota</taxon>
        <taxon>Bacilli</taxon>
        <taxon>Bacillales</taxon>
        <taxon>Anoxybacillaceae</taxon>
        <taxon>Anoxybacillus</taxon>
    </lineage>
</organism>
<dbReference type="NCBIfam" id="TIGR00797">
    <property type="entry name" value="matE"/>
    <property type="match status" value="1"/>
</dbReference>
<dbReference type="AlphaFoldDB" id="A0A1V3FXC8"/>
<feature type="transmembrane region" description="Helical" evidence="7">
    <location>
        <begin position="383"/>
        <end position="403"/>
    </location>
</feature>
<accession>A0A1V3FXC8</accession>
<proteinExistence type="predicted"/>
<dbReference type="PANTHER" id="PTHR42925:SF1">
    <property type="entry name" value="VIRULENCE FACTOR MVIN"/>
    <property type="match status" value="1"/>
</dbReference>
<dbReference type="EMBL" id="MQAD01000001">
    <property type="protein sequence ID" value="OOE06299.1"/>
    <property type="molecule type" value="Genomic_DNA"/>
</dbReference>
<keyword evidence="5 7" id="KW-1133">Transmembrane helix</keyword>
<feature type="transmembrane region" description="Helical" evidence="7">
    <location>
        <begin position="162"/>
        <end position="180"/>
    </location>
</feature>
<protein>
    <submittedName>
        <fullName evidence="8">MATE family efflux transporter</fullName>
    </submittedName>
</protein>
<reference evidence="9" key="1">
    <citation type="submission" date="2016-11" db="EMBL/GenBank/DDBJ databases">
        <title>Draft genome sequence of Anoxybacillus sp. strain 103 isolated from the Qarvajar hot spring in Nagorno-Karabach.</title>
        <authorList>
            <person name="Hovhannisyan P."/>
            <person name="Panosyan H."/>
            <person name="Birkeland N.-K."/>
        </authorList>
    </citation>
    <scope>NUCLEOTIDE SEQUENCE [LARGE SCALE GENOMIC DNA]</scope>
    <source>
        <strain evidence="9">103</strain>
    </source>
</reference>
<keyword evidence="9" id="KW-1185">Reference proteome</keyword>
<feature type="transmembrane region" description="Helical" evidence="7">
    <location>
        <begin position="277"/>
        <end position="300"/>
    </location>
</feature>
<evidence type="ECO:0000256" key="4">
    <source>
        <dbReference type="ARBA" id="ARBA00022692"/>
    </source>
</evidence>
<comment type="caution">
    <text evidence="8">The sequence shown here is derived from an EMBL/GenBank/DDBJ whole genome shotgun (WGS) entry which is preliminary data.</text>
</comment>
<keyword evidence="3" id="KW-1003">Cell membrane</keyword>
<feature type="transmembrane region" description="Helical" evidence="7">
    <location>
        <begin position="128"/>
        <end position="150"/>
    </location>
</feature>
<dbReference type="CDD" id="cd13134">
    <property type="entry name" value="MATE_like_8"/>
    <property type="match status" value="1"/>
</dbReference>
<evidence type="ECO:0000256" key="5">
    <source>
        <dbReference type="ARBA" id="ARBA00022989"/>
    </source>
</evidence>
<dbReference type="Proteomes" id="UP000188458">
    <property type="component" value="Unassembled WGS sequence"/>
</dbReference>
<keyword evidence="6 7" id="KW-0472">Membrane</keyword>
<feature type="transmembrane region" description="Helical" evidence="7">
    <location>
        <begin position="52"/>
        <end position="72"/>
    </location>
</feature>
<evidence type="ECO:0000256" key="1">
    <source>
        <dbReference type="ARBA" id="ARBA00004651"/>
    </source>
</evidence>
<gene>
    <name evidence="8" type="ORF">BO219_00490</name>
</gene>
<dbReference type="Pfam" id="PF01554">
    <property type="entry name" value="MatE"/>
    <property type="match status" value="2"/>
</dbReference>
<evidence type="ECO:0000256" key="6">
    <source>
        <dbReference type="ARBA" id="ARBA00023136"/>
    </source>
</evidence>
<evidence type="ECO:0000256" key="7">
    <source>
        <dbReference type="SAM" id="Phobius"/>
    </source>
</evidence>
<sequence length="450" mass="49631">MSCLAKKLSLFALTWPIFIELTLHMLTGNADTFMLSQYADEAVAAVGVANQLLFMIVVMFGFIATGTSILIAQYAGANDEKTASYIGATSIWANLLFGVVLSVALWIGSDHLLQVMNVPNELMADARAYLWIVGGFSFVQALIMTLGAILRSYGFTRDMMNITIGVNILNIIGNYFVLFGPFGLPVLGVEGVAWSTTISRMIGLVIGFLLIMKRLPHPLPLLSKEAFSFAYVKQLLKIGIPSAGEHVAYNTSQLVITYFITMLGTEALTTRVYTQNIMMFIFLFSVAIGQGTQIMIGHLVGAERFHEAYTRCLRSLKLAVIISFTMAALFSVFSDQLFSIFTNNNRMIETGGTLILLTMLLEPGRSFNLVVINSLRAAGDVKFPVYIGIASMWGISVPLAYLLGISFDLGLVGIWLAFAADEWIRGLLVYWRWKSNVWRTKSFVKKEATA</sequence>
<dbReference type="GO" id="GO:0005886">
    <property type="term" value="C:plasma membrane"/>
    <property type="evidence" value="ECO:0007669"/>
    <property type="project" value="UniProtKB-SubCell"/>
</dbReference>
<dbReference type="GO" id="GO:0015297">
    <property type="term" value="F:antiporter activity"/>
    <property type="evidence" value="ECO:0007669"/>
    <property type="project" value="InterPro"/>
</dbReference>
<dbReference type="InterPro" id="IPR047135">
    <property type="entry name" value="YsiQ"/>
</dbReference>
<keyword evidence="4 7" id="KW-0812">Transmembrane</keyword>
<dbReference type="PANTHER" id="PTHR42925">
    <property type="entry name" value="MULTIDRUG AND TOXIN EFFLUX PROTEIN MATE FAMILY"/>
    <property type="match status" value="1"/>
</dbReference>
<feature type="transmembrane region" description="Helical" evidence="7">
    <location>
        <begin position="84"/>
        <end position="108"/>
    </location>
</feature>
<keyword evidence="2" id="KW-0813">Transport</keyword>
<evidence type="ECO:0000313" key="8">
    <source>
        <dbReference type="EMBL" id="OOE06299.1"/>
    </source>
</evidence>